<name>A0A9Q0Y6D7_9SAUR</name>
<keyword evidence="3 9" id="KW-0812">Transmembrane</keyword>
<evidence type="ECO:0000256" key="5">
    <source>
        <dbReference type="ARBA" id="ARBA00022989"/>
    </source>
</evidence>
<gene>
    <name evidence="10" type="ORF">JRQ81_007127</name>
</gene>
<comment type="subcellular location">
    <subcellularLocation>
        <location evidence="1">Membrane</location>
        <topology evidence="1">Single-pass type I membrane protein</topology>
    </subcellularLocation>
</comment>
<evidence type="ECO:0000256" key="7">
    <source>
        <dbReference type="ARBA" id="ARBA00023180"/>
    </source>
</evidence>
<comment type="similarity">
    <text evidence="2">Belongs to the CD164 family.</text>
</comment>
<accession>A0A9Q0Y6D7</accession>
<evidence type="ECO:0000313" key="10">
    <source>
        <dbReference type="EMBL" id="KAJ7341824.1"/>
    </source>
</evidence>
<keyword evidence="11" id="KW-1185">Reference proteome</keyword>
<feature type="transmembrane region" description="Helical" evidence="9">
    <location>
        <begin position="350"/>
        <end position="371"/>
    </location>
</feature>
<evidence type="ECO:0000256" key="8">
    <source>
        <dbReference type="SAM" id="MobiDB-lite"/>
    </source>
</evidence>
<evidence type="ECO:0000256" key="9">
    <source>
        <dbReference type="SAM" id="Phobius"/>
    </source>
</evidence>
<proteinExistence type="inferred from homology"/>
<evidence type="ECO:0000256" key="2">
    <source>
        <dbReference type="ARBA" id="ARBA00005341"/>
    </source>
</evidence>
<feature type="region of interest" description="Disordered" evidence="8">
    <location>
        <begin position="301"/>
        <end position="345"/>
    </location>
</feature>
<evidence type="ECO:0000256" key="1">
    <source>
        <dbReference type="ARBA" id="ARBA00004479"/>
    </source>
</evidence>
<dbReference type="AlphaFoldDB" id="A0A9Q0Y6D7"/>
<dbReference type="EMBL" id="JAPFRF010000002">
    <property type="protein sequence ID" value="KAJ7341824.1"/>
    <property type="molecule type" value="Genomic_DNA"/>
</dbReference>
<keyword evidence="4" id="KW-0732">Signal</keyword>
<dbReference type="PANTHER" id="PTHR11337">
    <property type="entry name" value="MUCIN/PORIMIN"/>
    <property type="match status" value="1"/>
</dbReference>
<dbReference type="OrthoDB" id="6160056at2759"/>
<dbReference type="GO" id="GO:0031410">
    <property type="term" value="C:cytoplasmic vesicle"/>
    <property type="evidence" value="ECO:0007669"/>
    <property type="project" value="TreeGrafter"/>
</dbReference>
<evidence type="ECO:0000313" key="11">
    <source>
        <dbReference type="Proteomes" id="UP001142489"/>
    </source>
</evidence>
<dbReference type="Proteomes" id="UP001142489">
    <property type="component" value="Unassembled WGS sequence"/>
</dbReference>
<dbReference type="PANTHER" id="PTHR11337:SF8">
    <property type="entry name" value="VISGUN, ISOFORM E"/>
    <property type="match status" value="1"/>
</dbReference>
<evidence type="ECO:0000256" key="3">
    <source>
        <dbReference type="ARBA" id="ARBA00022692"/>
    </source>
</evidence>
<reference evidence="10" key="1">
    <citation type="journal article" date="2023" name="DNA Res.">
        <title>Chromosome-level genome assembly of Phrynocephalus forsythii using third-generation DNA sequencing and Hi-C analysis.</title>
        <authorList>
            <person name="Qi Y."/>
            <person name="Zhao W."/>
            <person name="Zhao Y."/>
            <person name="Niu C."/>
            <person name="Cao S."/>
            <person name="Zhang Y."/>
        </authorList>
    </citation>
    <scope>NUCLEOTIDE SEQUENCE</scope>
    <source>
        <tissue evidence="10">Muscle</tissue>
    </source>
</reference>
<keyword evidence="5 9" id="KW-1133">Transmembrane helix</keyword>
<evidence type="ECO:0000256" key="6">
    <source>
        <dbReference type="ARBA" id="ARBA00023136"/>
    </source>
</evidence>
<evidence type="ECO:0000256" key="4">
    <source>
        <dbReference type="ARBA" id="ARBA00022729"/>
    </source>
</evidence>
<protein>
    <recommendedName>
        <fullName evidence="12">CD164 sialomucin-like 2 protein</fullName>
    </recommendedName>
</protein>
<feature type="non-terminal residue" evidence="10">
    <location>
        <position position="384"/>
    </location>
</feature>
<dbReference type="InterPro" id="IPR007947">
    <property type="entry name" value="CD164_MGC24"/>
</dbReference>
<evidence type="ECO:0008006" key="12">
    <source>
        <dbReference type="Google" id="ProtNLM"/>
    </source>
</evidence>
<feature type="compositionally biased region" description="Low complexity" evidence="8">
    <location>
        <begin position="315"/>
        <end position="345"/>
    </location>
</feature>
<dbReference type="GO" id="GO:0016020">
    <property type="term" value="C:membrane"/>
    <property type="evidence" value="ECO:0007669"/>
    <property type="project" value="UniProtKB-SubCell"/>
</dbReference>
<dbReference type="Pfam" id="PF05283">
    <property type="entry name" value="MGC-24"/>
    <property type="match status" value="1"/>
</dbReference>
<keyword evidence="7" id="KW-0325">Glycoprotein</keyword>
<sequence>SGVLAGCQEQAPPLASGSWRLTRRGSKRKRVEEATPTWPPLPDPFCLLLFPGLGRVTTTLPPRSRAGAGRGFHRRAAGKGASAIISEATATEGGTVFGRRVTYLSLSPPPTTFHTRTPLSRARTARWPPHVTAGFACWLGKGGKPLDEFRHPLPPPLSAAPLLRRPSLRPSVVAGMTSRGTPSPSPSPSPGRLFFFFFLRWAPLGWALLWVVLLATCFTSPVEGADGGKDDCEQYTDCNSCIGQPNLNCTWFQCKVTNESYCTNTTEGRLDCTVAKACSDTPTTSIAPVISNTTAAGNITNTTTSHPVSTMSPNGTVTTGTSAPATTSASGSVSPKPTSKPSPHTSTFDAASFIGGIVLVLGLQAVIFFLYKFCKSKDQNYHTL</sequence>
<keyword evidence="6 9" id="KW-0472">Membrane</keyword>
<comment type="caution">
    <text evidence="10">The sequence shown here is derived from an EMBL/GenBank/DDBJ whole genome shotgun (WGS) entry which is preliminary data.</text>
</comment>
<organism evidence="10 11">
    <name type="scientific">Phrynocephalus forsythii</name>
    <dbReference type="NCBI Taxonomy" id="171643"/>
    <lineage>
        <taxon>Eukaryota</taxon>
        <taxon>Metazoa</taxon>
        <taxon>Chordata</taxon>
        <taxon>Craniata</taxon>
        <taxon>Vertebrata</taxon>
        <taxon>Euteleostomi</taxon>
        <taxon>Lepidosauria</taxon>
        <taxon>Squamata</taxon>
        <taxon>Bifurcata</taxon>
        <taxon>Unidentata</taxon>
        <taxon>Episquamata</taxon>
        <taxon>Toxicofera</taxon>
        <taxon>Iguania</taxon>
        <taxon>Acrodonta</taxon>
        <taxon>Agamidae</taxon>
        <taxon>Agaminae</taxon>
        <taxon>Phrynocephalus</taxon>
    </lineage>
</organism>